<evidence type="ECO:0000256" key="1">
    <source>
        <dbReference type="SAM" id="Coils"/>
    </source>
</evidence>
<protein>
    <submittedName>
        <fullName evidence="3">Uncharacterized protein</fullName>
    </submittedName>
</protein>
<organism evidence="3 4">
    <name type="scientific">Thiohalobacter thiocyanaticus</name>
    <dbReference type="NCBI Taxonomy" id="585455"/>
    <lineage>
        <taxon>Bacteria</taxon>
        <taxon>Pseudomonadati</taxon>
        <taxon>Pseudomonadota</taxon>
        <taxon>Gammaproteobacteria</taxon>
        <taxon>Thiohalobacterales</taxon>
        <taxon>Thiohalobacteraceae</taxon>
        <taxon>Thiohalobacter</taxon>
    </lineage>
</organism>
<dbReference type="InterPro" id="IPR046634">
    <property type="entry name" value="DUF6746"/>
</dbReference>
<comment type="caution">
    <text evidence="3">The sequence shown here is derived from an EMBL/GenBank/DDBJ whole genome shotgun (WGS) entry which is preliminary data.</text>
</comment>
<accession>A0A426QGY8</accession>
<keyword evidence="2" id="KW-0732">Signal</keyword>
<dbReference type="Pfam" id="PF20531">
    <property type="entry name" value="DUF6746"/>
    <property type="match status" value="1"/>
</dbReference>
<feature type="signal peptide" evidence="2">
    <location>
        <begin position="1"/>
        <end position="21"/>
    </location>
</feature>
<evidence type="ECO:0000256" key="2">
    <source>
        <dbReference type="SAM" id="SignalP"/>
    </source>
</evidence>
<keyword evidence="4" id="KW-1185">Reference proteome</keyword>
<evidence type="ECO:0000313" key="4">
    <source>
        <dbReference type="Proteomes" id="UP000287798"/>
    </source>
</evidence>
<dbReference type="OrthoDB" id="5975812at2"/>
<evidence type="ECO:0000313" key="3">
    <source>
        <dbReference type="EMBL" id="RRQ21028.1"/>
    </source>
</evidence>
<keyword evidence="1" id="KW-0175">Coiled coil</keyword>
<dbReference type="RefSeq" id="WP_125180241.1">
    <property type="nucleotide sequence ID" value="NZ_QZMU01000001.1"/>
</dbReference>
<gene>
    <name evidence="3" type="ORF">D6C00_02970</name>
</gene>
<sequence>MKRFASSLLVATLGLSLPVLADDRPGHYEGEPAETLEQAVANFSEYNARLEAILARGELSSGDLHEVHRITYTLENALHRLEEELEELAEVLEEVHVASESADAATVMSRGRQYLETSRQVIE</sequence>
<reference evidence="3 4" key="1">
    <citation type="journal article" date="2010" name="Int. J. Syst. Evol. Microbiol.">
        <title>Thiohalobacter thiocyanaticus gen. nov., sp. nov., a moderately halophilic, sulfur-oxidizing gammaproteobacterium from hypersaline lakes, that utilizes thiocyanate.</title>
        <authorList>
            <person name="Sorokin D.Y."/>
            <person name="Kovaleva O.L."/>
            <person name="Tourova T.P."/>
            <person name="Muyzer G."/>
        </authorList>
    </citation>
    <scope>NUCLEOTIDE SEQUENCE [LARGE SCALE GENOMIC DNA]</scope>
    <source>
        <strain evidence="3 4">Hrh1</strain>
    </source>
</reference>
<dbReference type="EMBL" id="QZMU01000001">
    <property type="protein sequence ID" value="RRQ21028.1"/>
    <property type="molecule type" value="Genomic_DNA"/>
</dbReference>
<dbReference type="Proteomes" id="UP000287798">
    <property type="component" value="Unassembled WGS sequence"/>
</dbReference>
<dbReference type="AlphaFoldDB" id="A0A426QGY8"/>
<feature type="coiled-coil region" evidence="1">
    <location>
        <begin position="36"/>
        <end position="101"/>
    </location>
</feature>
<proteinExistence type="predicted"/>
<name>A0A426QGY8_9GAMM</name>
<feature type="chain" id="PRO_5019406545" evidence="2">
    <location>
        <begin position="22"/>
        <end position="123"/>
    </location>
</feature>